<dbReference type="PROSITE" id="PS00608">
    <property type="entry name" value="GLYCOSYL_HYDROL_F2_2"/>
    <property type="match status" value="1"/>
</dbReference>
<dbReference type="InterPro" id="IPR006102">
    <property type="entry name" value="Ig-like_GH2"/>
</dbReference>
<dbReference type="EMBL" id="JAUMIT010000005">
    <property type="protein sequence ID" value="MDO3695353.1"/>
    <property type="molecule type" value="Genomic_DNA"/>
</dbReference>
<dbReference type="SUPFAM" id="SSF49303">
    <property type="entry name" value="beta-Galactosidase/glucuronidase domain"/>
    <property type="match status" value="1"/>
</dbReference>
<dbReference type="InterPro" id="IPR023232">
    <property type="entry name" value="Glyco_hydro_2_AS"/>
</dbReference>
<keyword evidence="2" id="KW-0378">Hydrolase</keyword>
<dbReference type="InterPro" id="IPR032311">
    <property type="entry name" value="DUF4982"/>
</dbReference>
<sequence>MITKIQKINPRKTLCLLLCVFTFLVFTIQSNAQQTRKESFNKNWQFHLNDEIENRDSISNNTSWRLLNLPHDWSIEQPFDKNSPTGEGGGALAGGLGWYKKNFTISKNNQDKLTSIVFDGIYENSQVWINGHFLGKRPNGYIGFEYNLTPYLNFGGENELLVKADNSHQPNSRWYSGSGIYRNVWIKTTDKLHVNQWGTFVTTPSVSKEKATVQIAVEVKNDHQKNKKATVKTIFFLGDKEVASTDENKIKISSNNKQTLTSSINISKPALWSVENPTLYVALTQIWSKGKLVDEYKTTFGIRSFRFDLDKGFILNNKQVKIKGVCLHHDLGPLGTAVNTRAIERQLQIIKDMGVNGIRTAHNPPAPELLDLCDQMGFIVMDESFDIWEKSKTAFDYGNHWEAWHKKDLEDQILRDRNHPSIFMWSVGNEVPEQWSERGAEIGRELNAIVKALDTTRLVTAAMNPPVHVTDKSVTIQFEDTADKPNALAGSGALDIIGYNYAHQTYAKHKTNFPNIPFIATETTSGLQTRGYYEFPSDTTKVWPVRWDKLFTEGNDDNTVSAFDQVRTPWGSLHETTWKIIKKHDFLSGFYIWTGFDYIGEPTPYVWPSRSSYFGIVDLAGFPKDVYYMYQSEWTNKNVLHLLPHWNWDENQMVDVWAYYNNADEVELFLNGKSLGVKSKENEDLHIMWRFPYQSGTLKAVSRKNGKVVLEKVIKTADQPAKLKLSADRLEIKADGNDLSFITVDITDEQNVLAPRANNQIYFSVKGAGKIVGVASGDPTNHESFKGTQHRALNGKCLVIVQATEKAGKIELTAKADGLIESTITITTKQ</sequence>
<dbReference type="Pfam" id="PF18565">
    <property type="entry name" value="Glyco_hydro2_C5"/>
    <property type="match status" value="1"/>
</dbReference>
<dbReference type="InterPro" id="IPR048229">
    <property type="entry name" value="GalB-like"/>
</dbReference>
<evidence type="ECO:0000259" key="5">
    <source>
        <dbReference type="Pfam" id="PF00703"/>
    </source>
</evidence>
<dbReference type="Proteomes" id="UP001168642">
    <property type="component" value="Unassembled WGS sequence"/>
</dbReference>
<gene>
    <name evidence="10" type="primary">galB</name>
    <name evidence="10" type="ORF">QVZ41_10935</name>
</gene>
<evidence type="ECO:0000259" key="6">
    <source>
        <dbReference type="Pfam" id="PF02836"/>
    </source>
</evidence>
<keyword evidence="11" id="KW-1185">Reference proteome</keyword>
<reference evidence="10" key="1">
    <citation type="submission" date="2023-07" db="EMBL/GenBank/DDBJ databases">
        <title>Wenyingzhuangia sp. chi5 genome sequencing and assembly.</title>
        <authorList>
            <person name="Park S."/>
        </authorList>
    </citation>
    <scope>NUCLEOTIDE SEQUENCE</scope>
    <source>
        <strain evidence="10">Chi5</strain>
    </source>
</reference>
<comment type="similarity">
    <text evidence="1">Belongs to the glycosyl hydrolase 2 family.</text>
</comment>
<dbReference type="RefSeq" id="WP_302884614.1">
    <property type="nucleotide sequence ID" value="NZ_JAUMIT010000005.1"/>
</dbReference>
<evidence type="ECO:0000313" key="10">
    <source>
        <dbReference type="EMBL" id="MDO3695353.1"/>
    </source>
</evidence>
<dbReference type="PANTHER" id="PTHR42732">
    <property type="entry name" value="BETA-GALACTOSIDASE"/>
    <property type="match status" value="1"/>
</dbReference>
<dbReference type="PRINTS" id="PR00132">
    <property type="entry name" value="GLHYDRLASE2"/>
</dbReference>
<dbReference type="InterPro" id="IPR036156">
    <property type="entry name" value="Beta-gal/glucu_dom_sf"/>
</dbReference>
<feature type="signal peptide" evidence="4">
    <location>
        <begin position="1"/>
        <end position="32"/>
    </location>
</feature>
<evidence type="ECO:0000259" key="9">
    <source>
        <dbReference type="Pfam" id="PF18565"/>
    </source>
</evidence>
<dbReference type="Gene3D" id="2.60.40.10">
    <property type="entry name" value="Immunoglobulins"/>
    <property type="match status" value="3"/>
</dbReference>
<evidence type="ECO:0000256" key="1">
    <source>
        <dbReference type="ARBA" id="ARBA00007401"/>
    </source>
</evidence>
<dbReference type="Pfam" id="PF02837">
    <property type="entry name" value="Glyco_hydro_2_N"/>
    <property type="match status" value="1"/>
</dbReference>
<dbReference type="InterPro" id="IPR013783">
    <property type="entry name" value="Ig-like_fold"/>
</dbReference>
<dbReference type="SUPFAM" id="SSF49785">
    <property type="entry name" value="Galactose-binding domain-like"/>
    <property type="match status" value="1"/>
</dbReference>
<dbReference type="Pfam" id="PF00703">
    <property type="entry name" value="Glyco_hydro_2"/>
    <property type="match status" value="1"/>
</dbReference>
<dbReference type="SUPFAM" id="SSF51445">
    <property type="entry name" value="(Trans)glycosidases"/>
    <property type="match status" value="1"/>
</dbReference>
<evidence type="ECO:0000256" key="4">
    <source>
        <dbReference type="SAM" id="SignalP"/>
    </source>
</evidence>
<dbReference type="Gene3D" id="2.60.120.260">
    <property type="entry name" value="Galactose-binding domain-like"/>
    <property type="match status" value="1"/>
</dbReference>
<feature type="domain" description="DUF4982" evidence="8">
    <location>
        <begin position="652"/>
        <end position="709"/>
    </location>
</feature>
<proteinExistence type="inferred from homology"/>
<feature type="domain" description="Glycoside hydrolase family 2 catalytic" evidence="6">
    <location>
        <begin position="310"/>
        <end position="467"/>
    </location>
</feature>
<dbReference type="InterPro" id="IPR017853">
    <property type="entry name" value="GH"/>
</dbReference>
<dbReference type="InterPro" id="IPR006103">
    <property type="entry name" value="Glyco_hydro_2_cat"/>
</dbReference>
<feature type="domain" description="Glycoside hydrolase family 2" evidence="9">
    <location>
        <begin position="723"/>
        <end position="825"/>
    </location>
</feature>
<evidence type="ECO:0000256" key="2">
    <source>
        <dbReference type="ARBA" id="ARBA00022801"/>
    </source>
</evidence>
<feature type="chain" id="PRO_5047296242" evidence="4">
    <location>
        <begin position="33"/>
        <end position="830"/>
    </location>
</feature>
<comment type="caution">
    <text evidence="10">The sequence shown here is derived from an EMBL/GenBank/DDBJ whole genome shotgun (WGS) entry which is preliminary data.</text>
</comment>
<evidence type="ECO:0000259" key="7">
    <source>
        <dbReference type="Pfam" id="PF02837"/>
    </source>
</evidence>
<dbReference type="Pfam" id="PF02836">
    <property type="entry name" value="Glyco_hydro_2_C"/>
    <property type="match status" value="1"/>
</dbReference>
<dbReference type="InterPro" id="IPR008979">
    <property type="entry name" value="Galactose-bd-like_sf"/>
</dbReference>
<dbReference type="InterPro" id="IPR006101">
    <property type="entry name" value="Glyco_hydro_2"/>
</dbReference>
<dbReference type="Gene3D" id="3.20.20.80">
    <property type="entry name" value="Glycosidases"/>
    <property type="match status" value="1"/>
</dbReference>
<organism evidence="10 11">
    <name type="scientific">Wenyingzhuangia gilva</name>
    <dbReference type="NCBI Taxonomy" id="3057677"/>
    <lineage>
        <taxon>Bacteria</taxon>
        <taxon>Pseudomonadati</taxon>
        <taxon>Bacteroidota</taxon>
        <taxon>Flavobacteriia</taxon>
        <taxon>Flavobacteriales</taxon>
        <taxon>Flavobacteriaceae</taxon>
        <taxon>Wenyingzhuangia</taxon>
    </lineage>
</organism>
<keyword evidence="4" id="KW-0732">Signal</keyword>
<keyword evidence="3" id="KW-0326">Glycosidase</keyword>
<feature type="domain" description="Glycoside hydrolase family 2 immunoglobulin-like beta-sandwich" evidence="5">
    <location>
        <begin position="200"/>
        <end position="303"/>
    </location>
</feature>
<evidence type="ECO:0000259" key="8">
    <source>
        <dbReference type="Pfam" id="PF16355"/>
    </source>
</evidence>
<dbReference type="InterPro" id="IPR040605">
    <property type="entry name" value="Glyco_hydro2_dom5"/>
</dbReference>
<name>A0ABT8VTS5_9FLAO</name>
<dbReference type="InterPro" id="IPR051913">
    <property type="entry name" value="GH2_Domain-Containing"/>
</dbReference>
<protein>
    <submittedName>
        <fullName evidence="10">Beta-galactosidase GalB</fullName>
    </submittedName>
</protein>
<accession>A0ABT8VTS5</accession>
<evidence type="ECO:0000313" key="11">
    <source>
        <dbReference type="Proteomes" id="UP001168642"/>
    </source>
</evidence>
<dbReference type="NCBIfam" id="NF041463">
    <property type="entry name" value="GalB"/>
    <property type="match status" value="1"/>
</dbReference>
<dbReference type="InterPro" id="IPR006104">
    <property type="entry name" value="Glyco_hydro_2_N"/>
</dbReference>
<evidence type="ECO:0000256" key="3">
    <source>
        <dbReference type="ARBA" id="ARBA00023295"/>
    </source>
</evidence>
<dbReference type="Pfam" id="PF16355">
    <property type="entry name" value="DUF4982"/>
    <property type="match status" value="1"/>
</dbReference>
<feature type="domain" description="Glycosyl hydrolases family 2 sugar binding" evidence="7">
    <location>
        <begin position="94"/>
        <end position="187"/>
    </location>
</feature>
<dbReference type="PANTHER" id="PTHR42732:SF1">
    <property type="entry name" value="BETA-MANNOSIDASE"/>
    <property type="match status" value="1"/>
</dbReference>